<dbReference type="Proteomes" id="UP000306229">
    <property type="component" value="Chromosome"/>
</dbReference>
<dbReference type="SUPFAM" id="SSF51261">
    <property type="entry name" value="Duplicated hybrid motif"/>
    <property type="match status" value="1"/>
</dbReference>
<protein>
    <submittedName>
        <fullName evidence="4">M23 family metallopeptidase</fullName>
    </submittedName>
</protein>
<feature type="transmembrane region" description="Helical" evidence="2">
    <location>
        <begin position="42"/>
        <end position="63"/>
    </location>
</feature>
<keyword evidence="1" id="KW-0732">Signal</keyword>
<dbReference type="PANTHER" id="PTHR21666">
    <property type="entry name" value="PEPTIDASE-RELATED"/>
    <property type="match status" value="1"/>
</dbReference>
<dbReference type="EMBL" id="CP040749">
    <property type="protein sequence ID" value="QCX36986.1"/>
    <property type="molecule type" value="Genomic_DNA"/>
</dbReference>
<dbReference type="AlphaFoldDB" id="A0A5B7TPB6"/>
<reference evidence="4 5" key="1">
    <citation type="submission" date="2019-05" db="EMBL/GenBank/DDBJ databases">
        <title>Algicella ahnfeltiae gen. nov., sp. nov., a novel marine bacterium of the family Flavobacteriaceae isolated from a red alga.</title>
        <authorList>
            <person name="Nedashkovskaya O.I."/>
            <person name="Kukhlevskiy A.D."/>
            <person name="Kim S.-G."/>
            <person name="Zhukova N.V."/>
            <person name="Mikhailov V.V."/>
        </authorList>
    </citation>
    <scope>NUCLEOTIDE SEQUENCE [LARGE SCALE GENOMIC DNA]</scope>
    <source>
        <strain evidence="4 5">10Alg115</strain>
    </source>
</reference>
<name>A0A5B7TPB6_9FLAO</name>
<keyword evidence="2" id="KW-1133">Transmembrane helix</keyword>
<evidence type="ECO:0000256" key="1">
    <source>
        <dbReference type="ARBA" id="ARBA00022729"/>
    </source>
</evidence>
<keyword evidence="2" id="KW-0472">Membrane</keyword>
<dbReference type="CDD" id="cd12797">
    <property type="entry name" value="M23_peptidase"/>
    <property type="match status" value="1"/>
</dbReference>
<evidence type="ECO:0000259" key="3">
    <source>
        <dbReference type="Pfam" id="PF01551"/>
    </source>
</evidence>
<keyword evidence="5" id="KW-1185">Reference proteome</keyword>
<dbReference type="InterPro" id="IPR011055">
    <property type="entry name" value="Dup_hybrid_motif"/>
</dbReference>
<dbReference type="GO" id="GO:0004222">
    <property type="term" value="F:metalloendopeptidase activity"/>
    <property type="evidence" value="ECO:0007669"/>
    <property type="project" value="TreeGrafter"/>
</dbReference>
<dbReference type="KEGG" id="fbe:FF125_00505"/>
<feature type="domain" description="M23ase beta-sheet core" evidence="3">
    <location>
        <begin position="187"/>
        <end position="282"/>
    </location>
</feature>
<organism evidence="4 5">
    <name type="scientific">Aureibaculum algae</name>
    <dbReference type="NCBI Taxonomy" id="2584122"/>
    <lineage>
        <taxon>Bacteria</taxon>
        <taxon>Pseudomonadati</taxon>
        <taxon>Bacteroidota</taxon>
        <taxon>Flavobacteriia</taxon>
        <taxon>Flavobacteriales</taxon>
        <taxon>Flavobacteriaceae</taxon>
        <taxon>Aureibaculum</taxon>
    </lineage>
</organism>
<proteinExistence type="predicted"/>
<sequence length="289" mass="32703">MAKKKENKAKIKEKLTFKYRFVVLNEDTFEERFSFKLNRLNVLILSSLFSVILIGSTIFLIAFTPLKEYIPGYSSTALKRKATDLVYKVDSLQQKLAVNDLYLRNIQQVLTGKVKDIAVNRDSIEEQLRIEDVNLDTKISPLDSIFREEVEREDRFSVFEKATKKTDLVFFAPISGKITDVFNPEEKHYAIDIAVEKDSPVKAVADGTVIFTGFTAETGFVIILEHAKGFLSVYKHNSSIHKEQGDIVKTGEAIANAGSTGELSTGPHLHFELWNDGFPVNPLNFIDFK</sequence>
<dbReference type="Gene3D" id="2.70.70.10">
    <property type="entry name" value="Glucose Permease (Domain IIA)"/>
    <property type="match status" value="1"/>
</dbReference>
<dbReference type="InterPro" id="IPR050570">
    <property type="entry name" value="Cell_wall_metabolism_enzyme"/>
</dbReference>
<evidence type="ECO:0000256" key="2">
    <source>
        <dbReference type="SAM" id="Phobius"/>
    </source>
</evidence>
<gene>
    <name evidence="4" type="ORF">FF125_00505</name>
</gene>
<keyword evidence="2" id="KW-0812">Transmembrane</keyword>
<evidence type="ECO:0000313" key="4">
    <source>
        <dbReference type="EMBL" id="QCX36986.1"/>
    </source>
</evidence>
<dbReference type="OrthoDB" id="9814377at2"/>
<dbReference type="Pfam" id="PF01551">
    <property type="entry name" value="Peptidase_M23"/>
    <property type="match status" value="1"/>
</dbReference>
<evidence type="ECO:0000313" key="5">
    <source>
        <dbReference type="Proteomes" id="UP000306229"/>
    </source>
</evidence>
<accession>A0A5B7TPB6</accession>
<dbReference type="RefSeq" id="WP_138947947.1">
    <property type="nucleotide sequence ID" value="NZ_CP040749.1"/>
</dbReference>
<dbReference type="PANTHER" id="PTHR21666:SF289">
    <property type="entry name" value="L-ALA--D-GLU ENDOPEPTIDASE"/>
    <property type="match status" value="1"/>
</dbReference>
<dbReference type="InterPro" id="IPR016047">
    <property type="entry name" value="M23ase_b-sheet_dom"/>
</dbReference>